<organism evidence="10 11">
    <name type="scientific">Borborobacter arsenicus</name>
    <dbReference type="NCBI Taxonomy" id="1851146"/>
    <lineage>
        <taxon>Bacteria</taxon>
        <taxon>Pseudomonadati</taxon>
        <taxon>Pseudomonadota</taxon>
        <taxon>Alphaproteobacteria</taxon>
        <taxon>Hyphomicrobiales</taxon>
        <taxon>Phyllobacteriaceae</taxon>
        <taxon>Borborobacter</taxon>
    </lineage>
</organism>
<evidence type="ECO:0000256" key="4">
    <source>
        <dbReference type="ARBA" id="ARBA00022692"/>
    </source>
</evidence>
<comment type="caution">
    <text evidence="10">The sequence shown here is derived from an EMBL/GenBank/DDBJ whole genome shotgun (WGS) entry which is preliminary data.</text>
</comment>
<comment type="similarity">
    <text evidence="8">Belongs to the binding-protein-dependent transport system permease family. LivHM subfamily.</text>
</comment>
<evidence type="ECO:0000256" key="5">
    <source>
        <dbReference type="ARBA" id="ARBA00022970"/>
    </source>
</evidence>
<dbReference type="GO" id="GO:0006865">
    <property type="term" value="P:amino acid transport"/>
    <property type="evidence" value="ECO:0007669"/>
    <property type="project" value="UniProtKB-KW"/>
</dbReference>
<evidence type="ECO:0000256" key="1">
    <source>
        <dbReference type="ARBA" id="ARBA00004651"/>
    </source>
</evidence>
<keyword evidence="6 9" id="KW-1133">Transmembrane helix</keyword>
<keyword evidence="3" id="KW-1003">Cell membrane</keyword>
<keyword evidence="5" id="KW-0029">Amino-acid transport</keyword>
<proteinExistence type="inferred from homology"/>
<dbReference type="InterPro" id="IPR052157">
    <property type="entry name" value="BCAA_transport_permease"/>
</dbReference>
<keyword evidence="11" id="KW-1185">Reference proteome</keyword>
<evidence type="ECO:0000256" key="6">
    <source>
        <dbReference type="ARBA" id="ARBA00022989"/>
    </source>
</evidence>
<sequence length="295" mass="31116">MTEIFGVPFAVLLGQLLLGLINGSFYALLSLGLAIIFGMLNVINFAHGAFYMLGGFAALVAFNTLGIGYWPSLIVAPLAVGLIGVVVEKLLLRHLYKMDHLYSLLLTFGVALMLEGLFRHLFGSAGKPYPLPEALSGGINLGFMFLPAYRAWVIVASLGVCLVTWYAIERTRLGAYLRAATENPSLVQAFGINVPVMLTLTYAFCVGLAGFAGALAAPLYQVSPGMGSNLIIIVFAVVVIGGMGSIIGAVVTGLSLGLIEGLTKVFVPSASAIAVFLVMVAVLLLRPSGLFGRER</sequence>
<comment type="subcellular location">
    <subcellularLocation>
        <location evidence="1">Cell membrane</location>
        <topology evidence="1">Multi-pass membrane protein</topology>
    </subcellularLocation>
</comment>
<keyword evidence="7 9" id="KW-0472">Membrane</keyword>
<protein>
    <submittedName>
        <fullName evidence="10">Branched-chain amino acid ABC transporter permease</fullName>
    </submittedName>
</protein>
<dbReference type="GO" id="GO:0005886">
    <property type="term" value="C:plasma membrane"/>
    <property type="evidence" value="ECO:0007669"/>
    <property type="project" value="UniProtKB-SubCell"/>
</dbReference>
<feature type="transmembrane region" description="Helical" evidence="9">
    <location>
        <begin position="73"/>
        <end position="92"/>
    </location>
</feature>
<evidence type="ECO:0000256" key="9">
    <source>
        <dbReference type="SAM" id="Phobius"/>
    </source>
</evidence>
<dbReference type="AlphaFoldDB" id="A0A432V368"/>
<dbReference type="RefSeq" id="WP_128627707.1">
    <property type="nucleotide sequence ID" value="NZ_RKST01000017.1"/>
</dbReference>
<dbReference type="CDD" id="cd06582">
    <property type="entry name" value="TM_PBP1_LivH_like"/>
    <property type="match status" value="1"/>
</dbReference>
<evidence type="ECO:0000256" key="3">
    <source>
        <dbReference type="ARBA" id="ARBA00022475"/>
    </source>
</evidence>
<evidence type="ECO:0000313" key="10">
    <source>
        <dbReference type="EMBL" id="RUM96653.1"/>
    </source>
</evidence>
<dbReference type="PANTHER" id="PTHR11795">
    <property type="entry name" value="BRANCHED-CHAIN AMINO ACID TRANSPORT SYSTEM PERMEASE PROTEIN LIVH"/>
    <property type="match status" value="1"/>
</dbReference>
<evidence type="ECO:0000256" key="2">
    <source>
        <dbReference type="ARBA" id="ARBA00022448"/>
    </source>
</evidence>
<accession>A0A432V368</accession>
<dbReference type="PANTHER" id="PTHR11795:SF442">
    <property type="entry name" value="ABC TRANSPORTER ATP-BINDING PROTEIN"/>
    <property type="match status" value="1"/>
</dbReference>
<dbReference type="Proteomes" id="UP000281647">
    <property type="component" value="Unassembled WGS sequence"/>
</dbReference>
<name>A0A432V368_9HYPH</name>
<reference evidence="10 11" key="1">
    <citation type="submission" date="2018-11" db="EMBL/GenBank/DDBJ databases">
        <title>Pseudaminobacter arsenicus sp. nov., an arsenic-resistant bacterium isolated from arsenic-rich aquifers.</title>
        <authorList>
            <person name="Mu Y."/>
        </authorList>
    </citation>
    <scope>NUCLEOTIDE SEQUENCE [LARGE SCALE GENOMIC DNA]</scope>
    <source>
        <strain evidence="10 11">CB3</strain>
    </source>
</reference>
<feature type="transmembrane region" description="Helical" evidence="9">
    <location>
        <begin position="12"/>
        <end position="37"/>
    </location>
</feature>
<feature type="transmembrane region" description="Helical" evidence="9">
    <location>
        <begin position="265"/>
        <end position="285"/>
    </location>
</feature>
<feature type="transmembrane region" description="Helical" evidence="9">
    <location>
        <begin position="104"/>
        <end position="122"/>
    </location>
</feature>
<feature type="transmembrane region" description="Helical" evidence="9">
    <location>
        <begin position="149"/>
        <end position="168"/>
    </location>
</feature>
<feature type="transmembrane region" description="Helical" evidence="9">
    <location>
        <begin position="200"/>
        <end position="220"/>
    </location>
</feature>
<gene>
    <name evidence="10" type="ORF">EET67_16845</name>
</gene>
<keyword evidence="4 9" id="KW-0812">Transmembrane</keyword>
<evidence type="ECO:0000256" key="8">
    <source>
        <dbReference type="ARBA" id="ARBA00037998"/>
    </source>
</evidence>
<dbReference type="Pfam" id="PF02653">
    <property type="entry name" value="BPD_transp_2"/>
    <property type="match status" value="1"/>
</dbReference>
<dbReference type="InterPro" id="IPR001851">
    <property type="entry name" value="ABC_transp_permease"/>
</dbReference>
<dbReference type="EMBL" id="RKST01000017">
    <property type="protein sequence ID" value="RUM96653.1"/>
    <property type="molecule type" value="Genomic_DNA"/>
</dbReference>
<keyword evidence="2" id="KW-0813">Transport</keyword>
<evidence type="ECO:0000313" key="11">
    <source>
        <dbReference type="Proteomes" id="UP000281647"/>
    </source>
</evidence>
<feature type="transmembrane region" description="Helical" evidence="9">
    <location>
        <begin position="232"/>
        <end position="259"/>
    </location>
</feature>
<evidence type="ECO:0000256" key="7">
    <source>
        <dbReference type="ARBA" id="ARBA00023136"/>
    </source>
</evidence>
<dbReference type="OrthoDB" id="9807115at2"/>
<dbReference type="GO" id="GO:0022857">
    <property type="term" value="F:transmembrane transporter activity"/>
    <property type="evidence" value="ECO:0007669"/>
    <property type="project" value="InterPro"/>
</dbReference>